<evidence type="ECO:0000256" key="4">
    <source>
        <dbReference type="SAM" id="MobiDB-lite"/>
    </source>
</evidence>
<dbReference type="AlphaFoldDB" id="A0A9Y1BI99"/>
<dbReference type="Proteomes" id="UP001201020">
    <property type="component" value="Chromosome"/>
</dbReference>
<keyword evidence="3" id="KW-0067">ATP-binding</keyword>
<dbReference type="Gene3D" id="3.40.50.300">
    <property type="entry name" value="P-loop containing nucleotide triphosphate hydrolases"/>
    <property type="match status" value="1"/>
</dbReference>
<dbReference type="Pfam" id="PF21960">
    <property type="entry name" value="RCF1-5-like_lid"/>
    <property type="match status" value="1"/>
</dbReference>
<gene>
    <name evidence="6" type="ORF">K9W45_07260</name>
</gene>
<dbReference type="InterPro" id="IPR027417">
    <property type="entry name" value="P-loop_NTPase"/>
</dbReference>
<feature type="compositionally biased region" description="Basic and acidic residues" evidence="4">
    <location>
        <begin position="480"/>
        <end position="491"/>
    </location>
</feature>
<feature type="domain" description="AAA+ ATPase" evidence="5">
    <location>
        <begin position="43"/>
        <end position="163"/>
    </location>
</feature>
<dbReference type="SMART" id="SM00382">
    <property type="entry name" value="AAA"/>
    <property type="match status" value="1"/>
</dbReference>
<dbReference type="InterPro" id="IPR003959">
    <property type="entry name" value="ATPase_AAA_core"/>
</dbReference>
<dbReference type="Gene3D" id="1.10.8.60">
    <property type="match status" value="1"/>
</dbReference>
<dbReference type="NCBIfam" id="NF003229">
    <property type="entry name" value="PRK04195.1-5"/>
    <property type="match status" value="1"/>
</dbReference>
<keyword evidence="1" id="KW-0235">DNA replication</keyword>
<evidence type="ECO:0000313" key="6">
    <source>
        <dbReference type="EMBL" id="UJG39661.1"/>
    </source>
</evidence>
<dbReference type="InterPro" id="IPR047854">
    <property type="entry name" value="RFC_lid"/>
</dbReference>
<dbReference type="InterPro" id="IPR003593">
    <property type="entry name" value="AAA+_ATPase"/>
</dbReference>
<dbReference type="PANTHER" id="PTHR23389">
    <property type="entry name" value="CHROMOSOME TRANSMISSION FIDELITY FACTOR 18"/>
    <property type="match status" value="1"/>
</dbReference>
<dbReference type="CDD" id="cd00009">
    <property type="entry name" value="AAA"/>
    <property type="match status" value="1"/>
</dbReference>
<name>A0A9Y1BI99_9ARCH</name>
<accession>A0A9Y1BI99</accession>
<keyword evidence="2" id="KW-0547">Nucleotide-binding</keyword>
<evidence type="ECO:0000256" key="3">
    <source>
        <dbReference type="ARBA" id="ARBA00022840"/>
    </source>
</evidence>
<evidence type="ECO:0000256" key="2">
    <source>
        <dbReference type="ARBA" id="ARBA00022741"/>
    </source>
</evidence>
<reference evidence="6" key="1">
    <citation type="journal article" date="2022" name="Nat. Microbiol.">
        <title>Unique mobile elements and scalable gene flow at the prokaryote-eukaryote boundary revealed by circularized Asgard archaea genomes.</title>
        <authorList>
            <person name="Wu F."/>
            <person name="Speth D.R."/>
            <person name="Philosof A."/>
            <person name="Cremiere A."/>
            <person name="Narayanan A."/>
            <person name="Barco R.A."/>
            <person name="Connon S.A."/>
            <person name="Amend J.P."/>
            <person name="Antoshechkin I.A."/>
            <person name="Orphan V.J."/>
        </authorList>
    </citation>
    <scope>NUCLEOTIDE SEQUENCE</scope>
    <source>
        <strain evidence="6">PM71</strain>
    </source>
</reference>
<dbReference type="SUPFAM" id="SSF52540">
    <property type="entry name" value="P-loop containing nucleoside triphosphate hydrolases"/>
    <property type="match status" value="1"/>
</dbReference>
<proteinExistence type="predicted"/>
<dbReference type="PANTHER" id="PTHR23389:SF6">
    <property type="entry name" value="REPLICATION FACTOR C SUBUNIT 1"/>
    <property type="match status" value="1"/>
</dbReference>
<organism evidence="6">
    <name type="scientific">Candidatus Heimdallarchaeum aukensis</name>
    <dbReference type="NCBI Taxonomy" id="2876573"/>
    <lineage>
        <taxon>Archaea</taxon>
        <taxon>Promethearchaeati</taxon>
        <taxon>Candidatus Heimdallarchaeota</taxon>
        <taxon>Candidatus Heimdallarchaeia (ex Rinke et al. 2021) (nom. nud.)</taxon>
        <taxon>Candidatus Heimdallarchaeales</taxon>
        <taxon>Candidatus Heimdallarchaeaceae</taxon>
        <taxon>Candidatus Heimdallarchaeum</taxon>
    </lineage>
</organism>
<evidence type="ECO:0000256" key="1">
    <source>
        <dbReference type="ARBA" id="ARBA00022705"/>
    </source>
</evidence>
<feature type="region of interest" description="Disordered" evidence="4">
    <location>
        <begin position="445"/>
        <end position="508"/>
    </location>
</feature>
<dbReference type="EMBL" id="CP084166">
    <property type="protein sequence ID" value="UJG39661.1"/>
    <property type="molecule type" value="Genomic_DNA"/>
</dbReference>
<dbReference type="GO" id="GO:0006260">
    <property type="term" value="P:DNA replication"/>
    <property type="evidence" value="ECO:0007669"/>
    <property type="project" value="UniProtKB-KW"/>
</dbReference>
<dbReference type="Pfam" id="PF00004">
    <property type="entry name" value="AAA"/>
    <property type="match status" value="1"/>
</dbReference>
<dbReference type="GO" id="GO:0005524">
    <property type="term" value="F:ATP binding"/>
    <property type="evidence" value="ECO:0007669"/>
    <property type="project" value="UniProtKB-KW"/>
</dbReference>
<protein>
    <submittedName>
        <fullName evidence="6">Replication factor C large subunit</fullName>
    </submittedName>
</protein>
<sequence length="508" mass="58376">MSSESLNLPFVEKYRPKVLDDFVGNKLVVKEIERWLRNWNQEKKKVILLVGPAGVGKTSVALYLARKYNYEYIEVNASDKRNKKAVELLVGKASTEGTVLQGGTVRKMIIVDEADGLFGNQDRGGGKALEKAIKGTQIPIIATANDVEAKSLSSVKRHMKIVEFHHLTIDEIIELLRRIVKKENLTIDDEVLLDIAKNSSGDARSALNDLESIALKDSLSVDVKFEFSQRNQEQKLNQALSKIYYAKSLESARKAIEGLDVDYRELLNYVDEHSYKQAKSPKELDNMYSLIAEADFYLSQAYLTQNWIFLKYFFVFISSVGLMKTSPYKQVRYTFPSYWAKIGRLRMKEAKLTSIIKKSKSKFHCSSSQFKQDIYPYMRSIFKNDAKMAAGIATWLNLEADEIDYLTEKNAKQTKLILEYMDELYVDFAKEVTLSSPPSKVTPLISHFEEEKRDEETEELNVKKSKKKKKEKNTESTAQKSKESKVKEMQKKQKKNKKQQPSLDEFFN</sequence>
<dbReference type="CDD" id="cd18140">
    <property type="entry name" value="HLD_clamp_RFC"/>
    <property type="match status" value="1"/>
</dbReference>
<dbReference type="GO" id="GO:0016887">
    <property type="term" value="F:ATP hydrolysis activity"/>
    <property type="evidence" value="ECO:0007669"/>
    <property type="project" value="InterPro"/>
</dbReference>
<evidence type="ECO:0000259" key="5">
    <source>
        <dbReference type="SMART" id="SM00382"/>
    </source>
</evidence>